<protein>
    <submittedName>
        <fullName evidence="3">Uncharacterized protein</fullName>
    </submittedName>
</protein>
<evidence type="ECO:0000313" key="4">
    <source>
        <dbReference type="Proteomes" id="UP000275078"/>
    </source>
</evidence>
<feature type="region of interest" description="Disordered" evidence="1">
    <location>
        <begin position="199"/>
        <end position="227"/>
    </location>
</feature>
<evidence type="ECO:0000256" key="1">
    <source>
        <dbReference type="SAM" id="MobiDB-lite"/>
    </source>
</evidence>
<feature type="transmembrane region" description="Helical" evidence="2">
    <location>
        <begin position="572"/>
        <end position="597"/>
    </location>
</feature>
<sequence length="605" mass="67608">MHALERPPSTFRLPSWRKKSTKINKRLRRFFRSQFSTATTIKLKDVTYENINQKIDIAARELPHTPPLGKLKLDRLTVSRVACGTQAIYKEKGDEKPRFRESINYWEDVDESFLAGYRDQRWMRKSSTCSTKTYETKNGIFDAKIPTTPPPPYSEKPPKVSPKSKDNEVIVPCKVGTTLTSTTDDCTTVGQGSRLLVEETDASGSTTPVSAPEERKAETPISTTPVTVPASEDKKVNIIAEIIEPEESLILEPQPQSDEVSSILADNPISDAAPVDTSSNLPPTPCINESTPLSTNGSLPTCTKDDLEQFLLNATAHRAFKVKQQLLLDYQLLKHDWSTIDAEQGYHALHRFVRDLDFYTTYQLRPTPDCSKRREEAAILSLCLLFLIGMHDDAAIRCLSEPRFDRLLDDRNALLKRWDVISCQTGRSEDGDEIWGYRFELVEDGEADVAWAVEGIWGRDVVDVLEESIFGRVLGNGGFETGVQGHEALTEKEEDTTIDVKEALVAERYGRAVYEGGTLTPIPEASEEEEVDHQGSLSCGELLTTSYDLIPEEEEEFEEEEPALGVLDISEFGLVASLLITSLVLFQVLFVPIAPVYGGDYDATF</sequence>
<dbReference type="Proteomes" id="UP000275078">
    <property type="component" value="Unassembled WGS sequence"/>
</dbReference>
<organism evidence="3 4">
    <name type="scientific">Ascobolus immersus RN42</name>
    <dbReference type="NCBI Taxonomy" id="1160509"/>
    <lineage>
        <taxon>Eukaryota</taxon>
        <taxon>Fungi</taxon>
        <taxon>Dikarya</taxon>
        <taxon>Ascomycota</taxon>
        <taxon>Pezizomycotina</taxon>
        <taxon>Pezizomycetes</taxon>
        <taxon>Pezizales</taxon>
        <taxon>Ascobolaceae</taxon>
        <taxon>Ascobolus</taxon>
    </lineage>
</organism>
<name>A0A3N4HIT4_ASCIM</name>
<feature type="region of interest" description="Disordered" evidence="1">
    <location>
        <begin position="141"/>
        <end position="166"/>
    </location>
</feature>
<gene>
    <name evidence="3" type="ORF">BJ508DRAFT_44958</name>
</gene>
<evidence type="ECO:0000256" key="2">
    <source>
        <dbReference type="SAM" id="Phobius"/>
    </source>
</evidence>
<keyword evidence="4" id="KW-1185">Reference proteome</keyword>
<dbReference type="AlphaFoldDB" id="A0A3N4HIT4"/>
<dbReference type="EMBL" id="ML119809">
    <property type="protein sequence ID" value="RPA73833.1"/>
    <property type="molecule type" value="Genomic_DNA"/>
</dbReference>
<accession>A0A3N4HIT4</accession>
<keyword evidence="2" id="KW-1133">Transmembrane helix</keyword>
<keyword evidence="2" id="KW-0472">Membrane</keyword>
<keyword evidence="2" id="KW-0812">Transmembrane</keyword>
<proteinExistence type="predicted"/>
<reference evidence="3 4" key="1">
    <citation type="journal article" date="2018" name="Nat. Ecol. Evol.">
        <title>Pezizomycetes genomes reveal the molecular basis of ectomycorrhizal truffle lifestyle.</title>
        <authorList>
            <person name="Murat C."/>
            <person name="Payen T."/>
            <person name="Noel B."/>
            <person name="Kuo A."/>
            <person name="Morin E."/>
            <person name="Chen J."/>
            <person name="Kohler A."/>
            <person name="Krizsan K."/>
            <person name="Balestrini R."/>
            <person name="Da Silva C."/>
            <person name="Montanini B."/>
            <person name="Hainaut M."/>
            <person name="Levati E."/>
            <person name="Barry K.W."/>
            <person name="Belfiori B."/>
            <person name="Cichocki N."/>
            <person name="Clum A."/>
            <person name="Dockter R.B."/>
            <person name="Fauchery L."/>
            <person name="Guy J."/>
            <person name="Iotti M."/>
            <person name="Le Tacon F."/>
            <person name="Lindquist E.A."/>
            <person name="Lipzen A."/>
            <person name="Malagnac F."/>
            <person name="Mello A."/>
            <person name="Molinier V."/>
            <person name="Miyauchi S."/>
            <person name="Poulain J."/>
            <person name="Riccioni C."/>
            <person name="Rubini A."/>
            <person name="Sitrit Y."/>
            <person name="Splivallo R."/>
            <person name="Traeger S."/>
            <person name="Wang M."/>
            <person name="Zifcakova L."/>
            <person name="Wipf D."/>
            <person name="Zambonelli A."/>
            <person name="Paolocci F."/>
            <person name="Nowrousian M."/>
            <person name="Ottonello S."/>
            <person name="Baldrian P."/>
            <person name="Spatafora J.W."/>
            <person name="Henrissat B."/>
            <person name="Nagy L.G."/>
            <person name="Aury J.M."/>
            <person name="Wincker P."/>
            <person name="Grigoriev I.V."/>
            <person name="Bonfante P."/>
            <person name="Martin F.M."/>
        </authorList>
    </citation>
    <scope>NUCLEOTIDE SEQUENCE [LARGE SCALE GENOMIC DNA]</scope>
    <source>
        <strain evidence="3 4">RN42</strain>
    </source>
</reference>
<evidence type="ECO:0000313" key="3">
    <source>
        <dbReference type="EMBL" id="RPA73833.1"/>
    </source>
</evidence>